<name>A0ABR0AJ67_9CRUS</name>
<sequence length="108" mass="11954">MHNQVDENLGGPKLIVTPPTSSVPEPSNLPFFALDSDPVVVVIAVFLDISSSLFISEDLGVSQLEPPHQHNMVIELMHMDFDSMTIILLVPPISYEINWIQIENSTIS</sequence>
<proteinExistence type="predicted"/>
<evidence type="ECO:0000313" key="3">
    <source>
        <dbReference type="Proteomes" id="UP001234178"/>
    </source>
</evidence>
<evidence type="ECO:0000313" key="2">
    <source>
        <dbReference type="EMBL" id="KAK4025018.1"/>
    </source>
</evidence>
<keyword evidence="3" id="KW-1185">Reference proteome</keyword>
<dbReference type="EMBL" id="JAOYFB010000037">
    <property type="protein sequence ID" value="KAK4025018.1"/>
    <property type="molecule type" value="Genomic_DNA"/>
</dbReference>
<comment type="caution">
    <text evidence="2">The sequence shown here is derived from an EMBL/GenBank/DDBJ whole genome shotgun (WGS) entry which is preliminary data.</text>
</comment>
<protein>
    <submittedName>
        <fullName evidence="2">Uncharacterized protein</fullName>
    </submittedName>
</protein>
<accession>A0ABR0AJ67</accession>
<organism evidence="2 3">
    <name type="scientific">Daphnia magna</name>
    <dbReference type="NCBI Taxonomy" id="35525"/>
    <lineage>
        <taxon>Eukaryota</taxon>
        <taxon>Metazoa</taxon>
        <taxon>Ecdysozoa</taxon>
        <taxon>Arthropoda</taxon>
        <taxon>Crustacea</taxon>
        <taxon>Branchiopoda</taxon>
        <taxon>Diplostraca</taxon>
        <taxon>Cladocera</taxon>
        <taxon>Anomopoda</taxon>
        <taxon>Daphniidae</taxon>
        <taxon>Daphnia</taxon>
    </lineage>
</organism>
<reference evidence="2 3" key="1">
    <citation type="journal article" date="2023" name="Nucleic Acids Res.">
        <title>The hologenome of Daphnia magna reveals possible DNA methylation and microbiome-mediated evolution of the host genome.</title>
        <authorList>
            <person name="Chaturvedi A."/>
            <person name="Li X."/>
            <person name="Dhandapani V."/>
            <person name="Marshall H."/>
            <person name="Kissane S."/>
            <person name="Cuenca-Cambronero M."/>
            <person name="Asole G."/>
            <person name="Calvet F."/>
            <person name="Ruiz-Romero M."/>
            <person name="Marangio P."/>
            <person name="Guigo R."/>
            <person name="Rago D."/>
            <person name="Mirbahai L."/>
            <person name="Eastwood N."/>
            <person name="Colbourne J.K."/>
            <person name="Zhou J."/>
            <person name="Mallon E."/>
            <person name="Orsini L."/>
        </authorList>
    </citation>
    <scope>NUCLEOTIDE SEQUENCE [LARGE SCALE GENOMIC DNA]</scope>
    <source>
        <strain evidence="2">LRV0_1</strain>
    </source>
</reference>
<dbReference type="Proteomes" id="UP001234178">
    <property type="component" value="Unassembled WGS sequence"/>
</dbReference>
<feature type="region of interest" description="Disordered" evidence="1">
    <location>
        <begin position="1"/>
        <end position="22"/>
    </location>
</feature>
<gene>
    <name evidence="2" type="ORF">OUZ56_010524</name>
</gene>
<evidence type="ECO:0000256" key="1">
    <source>
        <dbReference type="SAM" id="MobiDB-lite"/>
    </source>
</evidence>